<dbReference type="AlphaFoldDB" id="A0A147BM27"/>
<dbReference type="EMBL" id="GEGO01003598">
    <property type="protein sequence ID" value="JAR91806.1"/>
    <property type="molecule type" value="Transcribed_RNA"/>
</dbReference>
<dbReference type="PROSITE" id="PS50879">
    <property type="entry name" value="RNASE_H_1"/>
    <property type="match status" value="1"/>
</dbReference>
<dbReference type="InterPro" id="IPR012337">
    <property type="entry name" value="RNaseH-like_sf"/>
</dbReference>
<reference evidence="2" key="1">
    <citation type="journal article" date="2018" name="PLoS Negl. Trop. Dis.">
        <title>Sialome diversity of ticks revealed by RNAseq of single tick salivary glands.</title>
        <authorList>
            <person name="Perner J."/>
            <person name="Kropackova S."/>
            <person name="Kopacek P."/>
            <person name="Ribeiro J.M."/>
        </authorList>
    </citation>
    <scope>NUCLEOTIDE SEQUENCE</scope>
    <source>
        <strain evidence="2">Siblings of single egg batch collected in Ceske Budejovice</strain>
        <tissue evidence="2">Salivary glands</tissue>
    </source>
</reference>
<dbReference type="GO" id="GO:0003676">
    <property type="term" value="F:nucleic acid binding"/>
    <property type="evidence" value="ECO:0007669"/>
    <property type="project" value="InterPro"/>
</dbReference>
<dbReference type="Pfam" id="PF00075">
    <property type="entry name" value="RNase_H"/>
    <property type="match status" value="1"/>
</dbReference>
<feature type="non-terminal residue" evidence="2">
    <location>
        <position position="1"/>
    </location>
</feature>
<proteinExistence type="predicted"/>
<dbReference type="Gene3D" id="3.30.420.10">
    <property type="entry name" value="Ribonuclease H-like superfamily/Ribonuclease H"/>
    <property type="match status" value="1"/>
</dbReference>
<dbReference type="CDD" id="cd09276">
    <property type="entry name" value="Rnase_HI_RT_non_LTR"/>
    <property type="match status" value="1"/>
</dbReference>
<feature type="domain" description="RNase H type-1" evidence="1">
    <location>
        <begin position="56"/>
        <end position="192"/>
    </location>
</feature>
<organism evidence="2">
    <name type="scientific">Ixodes ricinus</name>
    <name type="common">Common tick</name>
    <name type="synonym">Acarus ricinus</name>
    <dbReference type="NCBI Taxonomy" id="34613"/>
    <lineage>
        <taxon>Eukaryota</taxon>
        <taxon>Metazoa</taxon>
        <taxon>Ecdysozoa</taxon>
        <taxon>Arthropoda</taxon>
        <taxon>Chelicerata</taxon>
        <taxon>Arachnida</taxon>
        <taxon>Acari</taxon>
        <taxon>Parasitiformes</taxon>
        <taxon>Ixodida</taxon>
        <taxon>Ixodoidea</taxon>
        <taxon>Ixodidae</taxon>
        <taxon>Ixodinae</taxon>
        <taxon>Ixodes</taxon>
    </lineage>
</organism>
<dbReference type="InterPro" id="IPR002156">
    <property type="entry name" value="RNaseH_domain"/>
</dbReference>
<name>A0A147BM27_IXORI</name>
<dbReference type="GO" id="GO:0004523">
    <property type="term" value="F:RNA-DNA hybrid ribonuclease activity"/>
    <property type="evidence" value="ECO:0007669"/>
    <property type="project" value="InterPro"/>
</dbReference>
<dbReference type="SUPFAM" id="SSF53098">
    <property type="entry name" value="Ribonuclease H-like"/>
    <property type="match status" value="1"/>
</dbReference>
<dbReference type="InterPro" id="IPR036397">
    <property type="entry name" value="RNaseH_sf"/>
</dbReference>
<evidence type="ECO:0000259" key="1">
    <source>
        <dbReference type="PROSITE" id="PS50879"/>
    </source>
</evidence>
<protein>
    <submittedName>
        <fullName evidence="2">Putative tick transposon</fullName>
    </submittedName>
</protein>
<sequence>KLVKIAGQPPPLPPLPALHCGPEPLRVALDVDGISSRRIATTVAKQLTEHHLEQNYRGCSRVFTDGSVRPSDGSSTAAAIMDEAPRCLGSGLGFHSSSTTAELAALGLAVAALINISAASVRPRSWVICSDSRAALTRLSALEKAPPLARRVTATAEILTKRGHSLAFQWVPTHCGIEGNEAADELAEKMHRGSNIQMTGVEKFDDARLLVARDIAARHPDARLAAGDRPARVPRSLGRREAATIHRLRTGSAWTPE</sequence>
<evidence type="ECO:0000313" key="2">
    <source>
        <dbReference type="EMBL" id="JAR91806.1"/>
    </source>
</evidence>
<accession>A0A147BM27</accession>